<organism evidence="1 2">
    <name type="scientific">Lentithecium fluviatile CBS 122367</name>
    <dbReference type="NCBI Taxonomy" id="1168545"/>
    <lineage>
        <taxon>Eukaryota</taxon>
        <taxon>Fungi</taxon>
        <taxon>Dikarya</taxon>
        <taxon>Ascomycota</taxon>
        <taxon>Pezizomycotina</taxon>
        <taxon>Dothideomycetes</taxon>
        <taxon>Pleosporomycetidae</taxon>
        <taxon>Pleosporales</taxon>
        <taxon>Massarineae</taxon>
        <taxon>Lentitheciaceae</taxon>
        <taxon>Lentithecium</taxon>
    </lineage>
</organism>
<dbReference type="EMBL" id="MU005571">
    <property type="protein sequence ID" value="KAF2690213.1"/>
    <property type="molecule type" value="Genomic_DNA"/>
</dbReference>
<keyword evidence="2" id="KW-1185">Reference proteome</keyword>
<accession>A0A6G1JJ85</accession>
<reference evidence="1" key="1">
    <citation type="journal article" date="2020" name="Stud. Mycol.">
        <title>101 Dothideomycetes genomes: a test case for predicting lifestyles and emergence of pathogens.</title>
        <authorList>
            <person name="Haridas S."/>
            <person name="Albert R."/>
            <person name="Binder M."/>
            <person name="Bloem J."/>
            <person name="Labutti K."/>
            <person name="Salamov A."/>
            <person name="Andreopoulos B."/>
            <person name="Baker S."/>
            <person name="Barry K."/>
            <person name="Bills G."/>
            <person name="Bluhm B."/>
            <person name="Cannon C."/>
            <person name="Castanera R."/>
            <person name="Culley D."/>
            <person name="Daum C."/>
            <person name="Ezra D."/>
            <person name="Gonzalez J."/>
            <person name="Henrissat B."/>
            <person name="Kuo A."/>
            <person name="Liang C."/>
            <person name="Lipzen A."/>
            <person name="Lutzoni F."/>
            <person name="Magnuson J."/>
            <person name="Mondo S."/>
            <person name="Nolan M."/>
            <person name="Ohm R."/>
            <person name="Pangilinan J."/>
            <person name="Park H.-J."/>
            <person name="Ramirez L."/>
            <person name="Alfaro M."/>
            <person name="Sun H."/>
            <person name="Tritt A."/>
            <person name="Yoshinaga Y."/>
            <person name="Zwiers L.-H."/>
            <person name="Turgeon B."/>
            <person name="Goodwin S."/>
            <person name="Spatafora J."/>
            <person name="Crous P."/>
            <person name="Grigoriev I."/>
        </authorList>
    </citation>
    <scope>NUCLEOTIDE SEQUENCE</scope>
    <source>
        <strain evidence="1">CBS 122367</strain>
    </source>
</reference>
<dbReference type="Pfam" id="PF13424">
    <property type="entry name" value="TPR_12"/>
    <property type="match status" value="1"/>
</dbReference>
<sequence>MHVVEMPEIHEAEGRMSLLDRLGHCEQSLGRYHSAESAYRKVLERNESILGKEHPDTLASMNNVAVTLNDQGKHSDAEKMKKEVLEKRKRILGDEQPRCRAGRSRKAGRINCDVEKRILEDNCAPWQSPPTFKGYLRQSHTTLARTICGIIPSNSPRL</sequence>
<gene>
    <name evidence="1" type="ORF">K458DRAFT_383343</name>
</gene>
<evidence type="ECO:0000313" key="1">
    <source>
        <dbReference type="EMBL" id="KAF2690213.1"/>
    </source>
</evidence>
<protein>
    <recommendedName>
        <fullName evidence="3">Kinesin light chain</fullName>
    </recommendedName>
</protein>
<dbReference type="OrthoDB" id="5986190at2759"/>
<dbReference type="SUPFAM" id="SSF48452">
    <property type="entry name" value="TPR-like"/>
    <property type="match status" value="1"/>
</dbReference>
<name>A0A6G1JJ85_9PLEO</name>
<dbReference type="Proteomes" id="UP000799291">
    <property type="component" value="Unassembled WGS sequence"/>
</dbReference>
<dbReference type="PANTHER" id="PTHR46082:SF6">
    <property type="entry name" value="AAA+ ATPASE DOMAIN-CONTAINING PROTEIN-RELATED"/>
    <property type="match status" value="1"/>
</dbReference>
<dbReference type="Gene3D" id="1.25.40.10">
    <property type="entry name" value="Tetratricopeptide repeat domain"/>
    <property type="match status" value="1"/>
</dbReference>
<evidence type="ECO:0008006" key="3">
    <source>
        <dbReference type="Google" id="ProtNLM"/>
    </source>
</evidence>
<dbReference type="InterPro" id="IPR053137">
    <property type="entry name" value="NLR-like"/>
</dbReference>
<evidence type="ECO:0000313" key="2">
    <source>
        <dbReference type="Proteomes" id="UP000799291"/>
    </source>
</evidence>
<dbReference type="InterPro" id="IPR011990">
    <property type="entry name" value="TPR-like_helical_dom_sf"/>
</dbReference>
<dbReference type="PANTHER" id="PTHR46082">
    <property type="entry name" value="ATP/GTP-BINDING PROTEIN-RELATED"/>
    <property type="match status" value="1"/>
</dbReference>
<proteinExistence type="predicted"/>
<dbReference type="AlphaFoldDB" id="A0A6G1JJ85"/>